<organism evidence="3 4">
    <name type="scientific">Bionectria ochroleuca</name>
    <name type="common">Gliocladium roseum</name>
    <dbReference type="NCBI Taxonomy" id="29856"/>
    <lineage>
        <taxon>Eukaryota</taxon>
        <taxon>Fungi</taxon>
        <taxon>Dikarya</taxon>
        <taxon>Ascomycota</taxon>
        <taxon>Pezizomycotina</taxon>
        <taxon>Sordariomycetes</taxon>
        <taxon>Hypocreomycetidae</taxon>
        <taxon>Hypocreales</taxon>
        <taxon>Bionectriaceae</taxon>
        <taxon>Clonostachys</taxon>
    </lineage>
</organism>
<feature type="domain" description="DUF7779" evidence="2">
    <location>
        <begin position="405"/>
        <end position="493"/>
    </location>
</feature>
<proteinExistence type="predicted"/>
<evidence type="ECO:0000313" key="3">
    <source>
        <dbReference type="EMBL" id="KAF9742127.1"/>
    </source>
</evidence>
<dbReference type="Pfam" id="PF00931">
    <property type="entry name" value="NB-ARC"/>
    <property type="match status" value="1"/>
</dbReference>
<dbReference type="PANTHER" id="PTHR35205">
    <property type="entry name" value="NB-ARC AND TPR DOMAIN PROTEIN"/>
    <property type="match status" value="1"/>
</dbReference>
<evidence type="ECO:0000259" key="1">
    <source>
        <dbReference type="Pfam" id="PF00931"/>
    </source>
</evidence>
<dbReference type="InterPro" id="IPR056681">
    <property type="entry name" value="DUF7779"/>
</dbReference>
<dbReference type="PANTHER" id="PTHR35205:SF1">
    <property type="entry name" value="ZU5 DOMAIN-CONTAINING PROTEIN"/>
    <property type="match status" value="1"/>
</dbReference>
<dbReference type="EMBL" id="JADCTT010000024">
    <property type="protein sequence ID" value="KAF9742127.1"/>
    <property type="molecule type" value="Genomic_DNA"/>
</dbReference>
<dbReference type="Gene3D" id="3.40.50.300">
    <property type="entry name" value="P-loop containing nucleotide triphosphate hydrolases"/>
    <property type="match status" value="1"/>
</dbReference>
<dbReference type="InterPro" id="IPR027417">
    <property type="entry name" value="P-loop_NTPase"/>
</dbReference>
<protein>
    <recommendedName>
        <fullName evidence="5">NB-ARC domain-containing protein</fullName>
    </recommendedName>
</protein>
<gene>
    <name evidence="3" type="ORF">IM811_009761</name>
</gene>
<comment type="caution">
    <text evidence="3">The sequence shown here is derived from an EMBL/GenBank/DDBJ whole genome shotgun (WGS) entry which is preliminary data.</text>
</comment>
<dbReference type="InterPro" id="IPR002182">
    <property type="entry name" value="NB-ARC"/>
</dbReference>
<accession>A0A8H7N066</accession>
<evidence type="ECO:0000259" key="2">
    <source>
        <dbReference type="Pfam" id="PF25000"/>
    </source>
</evidence>
<dbReference type="GO" id="GO:0043531">
    <property type="term" value="F:ADP binding"/>
    <property type="evidence" value="ECO:0007669"/>
    <property type="project" value="InterPro"/>
</dbReference>
<dbReference type="Pfam" id="PF25000">
    <property type="entry name" value="DUF7779"/>
    <property type="match status" value="1"/>
</dbReference>
<evidence type="ECO:0008006" key="5">
    <source>
        <dbReference type="Google" id="ProtNLM"/>
    </source>
</evidence>
<evidence type="ECO:0000313" key="4">
    <source>
        <dbReference type="Proteomes" id="UP000616885"/>
    </source>
</evidence>
<dbReference type="Proteomes" id="UP000616885">
    <property type="component" value="Unassembled WGS sequence"/>
</dbReference>
<reference evidence="3" key="1">
    <citation type="submission" date="2020-10" db="EMBL/GenBank/DDBJ databases">
        <title>High-Quality Genome Resource of Clonostachys rosea strain S41 by Oxford Nanopore Long-Read Sequencing.</title>
        <authorList>
            <person name="Wang H."/>
        </authorList>
    </citation>
    <scope>NUCLEOTIDE SEQUENCE</scope>
    <source>
        <strain evidence="3">S41</strain>
    </source>
</reference>
<name>A0A8H7N066_BIOOC</name>
<dbReference type="SUPFAM" id="SSF52540">
    <property type="entry name" value="P-loop containing nucleoside triphosphate hydrolases"/>
    <property type="match status" value="1"/>
</dbReference>
<feature type="domain" description="NB-ARC" evidence="1">
    <location>
        <begin position="207"/>
        <end position="328"/>
    </location>
</feature>
<dbReference type="AlphaFoldDB" id="A0A8H7N066"/>
<sequence>MAYEKVFMSIHDQYRKRGADIDPRDLETVERITNLSMLQASMSSLSHHESLRQSATSLQNHLTTFVSVMSKLSLCGTRVEAYVWGSIYILAKISSETLTVADLCSRYNVLGLVYECVLTLPQDLTWLSEDRLDSDDPAKGFGIEIYGCLLSVFSEAVRFFRDHQHEQQRAVVMEPVDCIPPILSQFFEGRSNDLAILGQFLSKCAAEHVFASISLHGFPGAGKSLLALQLANLHSSKQGGSFSPVLWVSAATPGKVEMDICKIASQLGILSEMTSPAERGIRAKRELMSWLNITALMTLLLVERRWMIVFDNVSDFDGQFDSIHSKRPENPENLEAARSIGRELGGLPLASSQIACYIQETGIGLKNFLPYYRRRWKRIHRSDVNLPDYQHYQDTITNIWHLCSQKIDAKAKSLGELLAFLQPDRIPLTFFTNQDEPLVSKRPDFDLLEDEFDFLSAKSQLEKQALVQSDRDSDAFRIHRLIQVVILDSMPKDHIQVRFEDAVLLVKRAFPKVTSATLPNAYKSEMWHVAQECLPHVLALVQTYQKFRVSPQNSSGFPRLLSDTSWYLYEAGHFERAKDLLQKAEAVCEHDRPLKASTRSIRALIYHHQNFQKEAMQI</sequence>